<organism evidence="2 3">
    <name type="scientific">Candidatus Levilactobacillus faecigallinarum</name>
    <dbReference type="NCBI Taxonomy" id="2838638"/>
    <lineage>
        <taxon>Bacteria</taxon>
        <taxon>Bacillati</taxon>
        <taxon>Bacillota</taxon>
        <taxon>Bacilli</taxon>
        <taxon>Lactobacillales</taxon>
        <taxon>Lactobacillaceae</taxon>
        <taxon>Levilactobacillus</taxon>
    </lineage>
</organism>
<dbReference type="GO" id="GO:0046373">
    <property type="term" value="P:L-arabinose metabolic process"/>
    <property type="evidence" value="ECO:0007669"/>
    <property type="project" value="InterPro"/>
</dbReference>
<evidence type="ECO:0000259" key="1">
    <source>
        <dbReference type="Pfam" id="PF06964"/>
    </source>
</evidence>
<evidence type="ECO:0000313" key="2">
    <source>
        <dbReference type="EMBL" id="HIW71229.1"/>
    </source>
</evidence>
<accession>A0A9D1QR31</accession>
<reference evidence="2" key="1">
    <citation type="journal article" date="2021" name="PeerJ">
        <title>Extensive microbial diversity within the chicken gut microbiome revealed by metagenomics and culture.</title>
        <authorList>
            <person name="Gilroy R."/>
            <person name="Ravi A."/>
            <person name="Getino M."/>
            <person name="Pursley I."/>
            <person name="Horton D.L."/>
            <person name="Alikhan N.F."/>
            <person name="Baker D."/>
            <person name="Gharbi K."/>
            <person name="Hall N."/>
            <person name="Watson M."/>
            <person name="Adriaenssens E.M."/>
            <person name="Foster-Nyarko E."/>
            <person name="Jarju S."/>
            <person name="Secka A."/>
            <person name="Antonio M."/>
            <person name="Oren A."/>
            <person name="Chaudhuri R.R."/>
            <person name="La Ragione R."/>
            <person name="Hildebrand F."/>
            <person name="Pallen M.J."/>
        </authorList>
    </citation>
    <scope>NUCLEOTIDE SEQUENCE</scope>
    <source>
        <strain evidence="2">CHK173-259</strain>
    </source>
</reference>
<dbReference type="SUPFAM" id="SSF51011">
    <property type="entry name" value="Glycosyl hydrolase domain"/>
    <property type="match status" value="1"/>
</dbReference>
<dbReference type="Pfam" id="PF06964">
    <property type="entry name" value="Alpha-L-AF_C"/>
    <property type="match status" value="1"/>
</dbReference>
<dbReference type="InterPro" id="IPR010720">
    <property type="entry name" value="Alpha-L-AF_C"/>
</dbReference>
<name>A0A9D1QR31_9LACO</name>
<dbReference type="Gene3D" id="2.60.40.1180">
    <property type="entry name" value="Golgi alpha-mannosidase II"/>
    <property type="match status" value="1"/>
</dbReference>
<protein>
    <recommendedName>
        <fullName evidence="1">Alpha-L-arabinofuranosidase C-terminal domain-containing protein</fullName>
    </recommendedName>
</protein>
<dbReference type="InterPro" id="IPR013780">
    <property type="entry name" value="Glyco_hydro_b"/>
</dbReference>
<proteinExistence type="predicted"/>
<feature type="domain" description="Alpha-L-arabinofuranosidase C-terminal" evidence="1">
    <location>
        <begin position="10"/>
        <end position="70"/>
    </location>
</feature>
<dbReference type="AlphaFoldDB" id="A0A9D1QR31"/>
<gene>
    <name evidence="2" type="ORF">H9875_01250</name>
</gene>
<sequence length="79" mass="8816">VFALNTDINKDSHLTLNIANLGDLKLTKHITLTGDNLEARDTFDEPNKVIPQDLNVTNVNSDDITLPKASWNLLIFDVK</sequence>
<comment type="caution">
    <text evidence="2">The sequence shown here is derived from an EMBL/GenBank/DDBJ whole genome shotgun (WGS) entry which is preliminary data.</text>
</comment>
<dbReference type="EMBL" id="DXGJ01000012">
    <property type="protein sequence ID" value="HIW71229.1"/>
    <property type="molecule type" value="Genomic_DNA"/>
</dbReference>
<evidence type="ECO:0000313" key="3">
    <source>
        <dbReference type="Proteomes" id="UP000886822"/>
    </source>
</evidence>
<dbReference type="GO" id="GO:0046556">
    <property type="term" value="F:alpha-L-arabinofuranosidase activity"/>
    <property type="evidence" value="ECO:0007669"/>
    <property type="project" value="InterPro"/>
</dbReference>
<dbReference type="Proteomes" id="UP000886822">
    <property type="component" value="Unassembled WGS sequence"/>
</dbReference>
<reference evidence="2" key="2">
    <citation type="submission" date="2021-04" db="EMBL/GenBank/DDBJ databases">
        <authorList>
            <person name="Gilroy R."/>
        </authorList>
    </citation>
    <scope>NUCLEOTIDE SEQUENCE</scope>
    <source>
        <strain evidence="2">CHK173-259</strain>
    </source>
</reference>
<feature type="non-terminal residue" evidence="2">
    <location>
        <position position="1"/>
    </location>
</feature>